<feature type="domain" description="Endoribonuclease YicC-like N-terminal" evidence="6">
    <location>
        <begin position="1"/>
        <end position="158"/>
    </location>
</feature>
<dbReference type="STRING" id="1140003.OMY_01717"/>
<dbReference type="eggNOG" id="COG1561">
    <property type="taxonomic scope" value="Bacteria"/>
</dbReference>
<keyword evidence="2" id="KW-0540">Nuclease</keyword>
<dbReference type="Proteomes" id="UP000015961">
    <property type="component" value="Unassembled WGS sequence"/>
</dbReference>
<dbReference type="EMBL" id="ASWO01000003">
    <property type="protein sequence ID" value="EOT86120.1"/>
    <property type="molecule type" value="Genomic_DNA"/>
</dbReference>
<dbReference type="AlphaFoldDB" id="S0L2N8"/>
<dbReference type="PANTHER" id="PTHR30636:SF3">
    <property type="entry name" value="UPF0701 PROTEIN YICC"/>
    <property type="match status" value="1"/>
</dbReference>
<feature type="domain" description="Endoribonuclease YicC-like C-terminal" evidence="7">
    <location>
        <begin position="178"/>
        <end position="293"/>
    </location>
</feature>
<reference evidence="8 9" key="1">
    <citation type="submission" date="2013-03" db="EMBL/GenBank/DDBJ databases">
        <title>The Genome Sequence of Enterococcus sulfureus ATCC_49903 (PacBio/Illumina hybrid assembly).</title>
        <authorList>
            <consortium name="The Broad Institute Genomics Platform"/>
            <consortium name="The Broad Institute Genome Sequencing Center for Infectious Disease"/>
            <person name="Earl A."/>
            <person name="Russ C."/>
            <person name="Gilmore M."/>
            <person name="Surin D."/>
            <person name="Walker B."/>
            <person name="Young S."/>
            <person name="Zeng Q."/>
            <person name="Gargeya S."/>
            <person name="Fitzgerald M."/>
            <person name="Haas B."/>
            <person name="Abouelleil A."/>
            <person name="Allen A.W."/>
            <person name="Alvarado L."/>
            <person name="Arachchi H.M."/>
            <person name="Berlin A.M."/>
            <person name="Chapman S.B."/>
            <person name="Gainer-Dewar J."/>
            <person name="Goldberg J."/>
            <person name="Griggs A."/>
            <person name="Gujja S."/>
            <person name="Hansen M."/>
            <person name="Howarth C."/>
            <person name="Imamovic A."/>
            <person name="Ireland A."/>
            <person name="Larimer J."/>
            <person name="McCowan C."/>
            <person name="Murphy C."/>
            <person name="Pearson M."/>
            <person name="Poon T.W."/>
            <person name="Priest M."/>
            <person name="Roberts A."/>
            <person name="Saif S."/>
            <person name="Shea T."/>
            <person name="Sisk P."/>
            <person name="Sykes S."/>
            <person name="Wortman J."/>
            <person name="Nusbaum C."/>
            <person name="Birren B."/>
        </authorList>
    </citation>
    <scope>NUCLEOTIDE SEQUENCE [LARGE SCALE GENOMIC DNA]</scope>
    <source>
        <strain evidence="8 9">ATCC 49903</strain>
    </source>
</reference>
<evidence type="ECO:0000256" key="4">
    <source>
        <dbReference type="ARBA" id="ARBA00022801"/>
    </source>
</evidence>
<dbReference type="PATRIC" id="fig|1140003.3.peg.1655"/>
<keyword evidence="3" id="KW-0255">Endonuclease</keyword>
<comment type="cofactor">
    <cofactor evidence="1">
        <name>a divalent metal cation</name>
        <dbReference type="ChEBI" id="CHEBI:60240"/>
    </cofactor>
</comment>
<name>S0L2N8_9ENTE</name>
<keyword evidence="4" id="KW-0378">Hydrolase</keyword>
<evidence type="ECO:0000313" key="8">
    <source>
        <dbReference type="EMBL" id="EOT86120.1"/>
    </source>
</evidence>
<protein>
    <submittedName>
        <fullName evidence="8">TIGR00255 family protein</fullName>
    </submittedName>
</protein>
<dbReference type="GO" id="GO:0016787">
    <property type="term" value="F:hydrolase activity"/>
    <property type="evidence" value="ECO:0007669"/>
    <property type="project" value="UniProtKB-KW"/>
</dbReference>
<dbReference type="InterPro" id="IPR013551">
    <property type="entry name" value="YicC-like_C"/>
</dbReference>
<comment type="similarity">
    <text evidence="5">Belongs to the YicC/YloC family.</text>
</comment>
<dbReference type="Pfam" id="PF03755">
    <property type="entry name" value="YicC-like_N"/>
    <property type="match status" value="1"/>
</dbReference>
<evidence type="ECO:0000259" key="7">
    <source>
        <dbReference type="Pfam" id="PF08340"/>
    </source>
</evidence>
<evidence type="ECO:0000256" key="1">
    <source>
        <dbReference type="ARBA" id="ARBA00001968"/>
    </source>
</evidence>
<accession>S0L2N8</accession>
<dbReference type="NCBIfam" id="TIGR00255">
    <property type="entry name" value="YicC/YloC family endoribonuclease"/>
    <property type="match status" value="1"/>
</dbReference>
<evidence type="ECO:0000259" key="6">
    <source>
        <dbReference type="Pfam" id="PF03755"/>
    </source>
</evidence>
<keyword evidence="9" id="KW-1185">Reference proteome</keyword>
<gene>
    <name evidence="8" type="ORF">I573_00873</name>
</gene>
<evidence type="ECO:0000313" key="9">
    <source>
        <dbReference type="Proteomes" id="UP000015961"/>
    </source>
</evidence>
<sequence length="293" mass="34010">MKSMTGFGRGEVENDQMSVVIELKSVNHRFLDCQFHMPRQLSEWENALRQVIKKEVARGRIDIYVTIEFKVATPKTTHIDWEAIEQVLEETSKESQKRFGFVPDRARLVTQLLQQEEFMTISEKSIALDHYQELIFKALDLAVAHLIDTRSTEGQYLHAILVEQQALIQAEYENIMMHTETIEQEQEEKLLQAVRLRVGEAIDDTRILTEVALLLERGDIHEELDRLRVHLQQLTNLIAKPHPIGRELDFLIQEFNREVNTIGSKTASIEIKNSVVALKTTIEKMREQVQNIE</sequence>
<evidence type="ECO:0000256" key="2">
    <source>
        <dbReference type="ARBA" id="ARBA00022722"/>
    </source>
</evidence>
<dbReference type="Pfam" id="PF08340">
    <property type="entry name" value="YicC-like_C"/>
    <property type="match status" value="1"/>
</dbReference>
<organism evidence="8 9">
    <name type="scientific">Enterococcus sulfureus ATCC 49903</name>
    <dbReference type="NCBI Taxonomy" id="1140003"/>
    <lineage>
        <taxon>Bacteria</taxon>
        <taxon>Bacillati</taxon>
        <taxon>Bacillota</taxon>
        <taxon>Bacilli</taxon>
        <taxon>Lactobacillales</taxon>
        <taxon>Enterococcaceae</taxon>
        <taxon>Enterococcus</taxon>
    </lineage>
</organism>
<dbReference type="GO" id="GO:0004521">
    <property type="term" value="F:RNA endonuclease activity"/>
    <property type="evidence" value="ECO:0007669"/>
    <property type="project" value="InterPro"/>
</dbReference>
<dbReference type="InterPro" id="IPR013527">
    <property type="entry name" value="YicC-like_N"/>
</dbReference>
<comment type="caution">
    <text evidence="8">The sequence shown here is derived from an EMBL/GenBank/DDBJ whole genome shotgun (WGS) entry which is preliminary data.</text>
</comment>
<dbReference type="OrthoDB" id="9771229at2"/>
<evidence type="ECO:0000256" key="5">
    <source>
        <dbReference type="ARBA" id="ARBA00035648"/>
    </source>
</evidence>
<proteinExistence type="inferred from homology"/>
<dbReference type="InterPro" id="IPR005229">
    <property type="entry name" value="YicC/YloC-like"/>
</dbReference>
<dbReference type="PANTHER" id="PTHR30636">
    <property type="entry name" value="UPF0701 PROTEIN YICC"/>
    <property type="match status" value="1"/>
</dbReference>
<evidence type="ECO:0000256" key="3">
    <source>
        <dbReference type="ARBA" id="ARBA00022759"/>
    </source>
</evidence>